<evidence type="ECO:0000259" key="3">
    <source>
        <dbReference type="Pfam" id="PF00501"/>
    </source>
</evidence>
<evidence type="ECO:0000256" key="1">
    <source>
        <dbReference type="ARBA" id="ARBA00006432"/>
    </source>
</evidence>
<dbReference type="SUPFAM" id="SSF56801">
    <property type="entry name" value="Acetyl-CoA synthetase-like"/>
    <property type="match status" value="1"/>
</dbReference>
<keyword evidence="2" id="KW-0436">Ligase</keyword>
<evidence type="ECO:0008006" key="6">
    <source>
        <dbReference type="Google" id="ProtNLM"/>
    </source>
</evidence>
<dbReference type="PANTHER" id="PTHR24096:SF251">
    <property type="entry name" value="4-COUMARATE--COA LIGASE-LIKE 9"/>
    <property type="match status" value="1"/>
</dbReference>
<feature type="domain" description="AMP-binding enzyme C-terminal" evidence="4">
    <location>
        <begin position="504"/>
        <end position="579"/>
    </location>
</feature>
<dbReference type="PROSITE" id="PS00455">
    <property type="entry name" value="AMP_BINDING"/>
    <property type="match status" value="1"/>
</dbReference>
<comment type="similarity">
    <text evidence="1">Belongs to the ATP-dependent AMP-binding enzyme family.</text>
</comment>
<dbReference type="FunFam" id="3.30.300.30:FF:000007">
    <property type="entry name" value="4-coumarate--CoA ligase 2"/>
    <property type="match status" value="1"/>
</dbReference>
<dbReference type="CDD" id="cd05904">
    <property type="entry name" value="4CL"/>
    <property type="match status" value="1"/>
</dbReference>
<dbReference type="Gramene" id="MELO3C035535.2.1">
    <property type="protein sequence ID" value="MELO3C035535.2.1"/>
    <property type="gene ID" value="MELO3C035535.2"/>
</dbReference>
<feature type="domain" description="AMP-dependent synthetase/ligase" evidence="3">
    <location>
        <begin position="95"/>
        <end position="452"/>
    </location>
</feature>
<accession>A0A9I9ELW2</accession>
<dbReference type="InterPro" id="IPR025110">
    <property type="entry name" value="AMP-bd_C"/>
</dbReference>
<dbReference type="Pfam" id="PF13193">
    <property type="entry name" value="AMP-binding_C"/>
    <property type="match status" value="1"/>
</dbReference>
<sequence>MCLCIILVLHGFPLRRGYKILRTWTFFSHEIHSYFFFGNQNFALMATHSVDSRSGFCSQTKIYKSLRPPLSLPPLSQPLTVAGHALSVLRSSPPPPNTAALIDSDSGVSVSYALFLRQIRNLTSNLKALYSFSNGQVAFILSPTSLQIPVLYFALLSLGVVVSPANPISSESEIAHQVSLCKPVIAFAISSTASKIPRLPLGTVLIDSPEFLSLMNESNRSEGVNDGIFDLKINQNDSAAILYSSGTTGRVKGVLLSHRNLITAITGVQVLDKTPVDGEIEPHPVALSLLPLFHVFGFFMLFRSISEGNTLVLMRKFDFEKMLRAVEKYRVTYIPVSPPLVLAMAKSELAEKYDLSSLQILGCGGAPLGKEVIDKFHVKFPNVEIIQGYGLTESAGAASRTVGPEECSKASSVGRLSENMEAKIVDPSSGEALPPGHKGELWIRGPGIMKGYVGDERATAETLHPEGWLKTGDLCYFDSDGFLYIVDRLKELIKYKAYQVPPAELEHLLQSHPEILDAAVIPYPDEEAGQIPVAYVVRQPGSNINETQVMDFIAKQVAPYKKIRRVFFVNAVPKSPAGKILRRELVQHALSQGSSRL</sequence>
<organism evidence="5">
    <name type="scientific">Cucumis melo</name>
    <name type="common">Muskmelon</name>
    <dbReference type="NCBI Taxonomy" id="3656"/>
    <lineage>
        <taxon>Eukaryota</taxon>
        <taxon>Viridiplantae</taxon>
        <taxon>Streptophyta</taxon>
        <taxon>Embryophyta</taxon>
        <taxon>Tracheophyta</taxon>
        <taxon>Spermatophyta</taxon>
        <taxon>Magnoliopsida</taxon>
        <taxon>eudicotyledons</taxon>
        <taxon>Gunneridae</taxon>
        <taxon>Pentapetalae</taxon>
        <taxon>rosids</taxon>
        <taxon>fabids</taxon>
        <taxon>Cucurbitales</taxon>
        <taxon>Cucurbitaceae</taxon>
        <taxon>Benincaseae</taxon>
        <taxon>Cucumis</taxon>
    </lineage>
</organism>
<name>A0A9I9ELW2_CUCME</name>
<evidence type="ECO:0000256" key="2">
    <source>
        <dbReference type="ARBA" id="ARBA00022598"/>
    </source>
</evidence>
<dbReference type="Gene3D" id="3.40.50.12780">
    <property type="entry name" value="N-terminal domain of ligase-like"/>
    <property type="match status" value="1"/>
</dbReference>
<dbReference type="InterPro" id="IPR020845">
    <property type="entry name" value="AMP-binding_CS"/>
</dbReference>
<evidence type="ECO:0000313" key="5">
    <source>
        <dbReference type="EnsemblPlants" id="MELO3C035535.2.1"/>
    </source>
</evidence>
<protein>
    <recommendedName>
        <fullName evidence="6">4-coumarate--CoA ligase-like 9</fullName>
    </recommendedName>
</protein>
<dbReference type="Gene3D" id="3.30.300.30">
    <property type="match status" value="1"/>
</dbReference>
<dbReference type="PANTHER" id="PTHR24096">
    <property type="entry name" value="LONG-CHAIN-FATTY-ACID--COA LIGASE"/>
    <property type="match status" value="1"/>
</dbReference>
<dbReference type="InterPro" id="IPR042099">
    <property type="entry name" value="ANL_N_sf"/>
</dbReference>
<dbReference type="GO" id="GO:0016405">
    <property type="term" value="F:CoA-ligase activity"/>
    <property type="evidence" value="ECO:0007669"/>
    <property type="project" value="TreeGrafter"/>
</dbReference>
<evidence type="ECO:0000259" key="4">
    <source>
        <dbReference type="Pfam" id="PF13193"/>
    </source>
</evidence>
<proteinExistence type="inferred from homology"/>
<dbReference type="AlphaFoldDB" id="A0A9I9ELW2"/>
<dbReference type="InterPro" id="IPR045851">
    <property type="entry name" value="AMP-bd_C_sf"/>
</dbReference>
<dbReference type="EnsemblPlants" id="MELO3C035535.2.1">
    <property type="protein sequence ID" value="MELO3C035535.2.1"/>
    <property type="gene ID" value="MELO3C035535.2"/>
</dbReference>
<dbReference type="InterPro" id="IPR000873">
    <property type="entry name" value="AMP-dep_synth/lig_dom"/>
</dbReference>
<dbReference type="Pfam" id="PF00501">
    <property type="entry name" value="AMP-binding"/>
    <property type="match status" value="1"/>
</dbReference>
<reference evidence="5" key="1">
    <citation type="submission" date="2023-03" db="UniProtKB">
        <authorList>
            <consortium name="EnsemblPlants"/>
        </authorList>
    </citation>
    <scope>IDENTIFICATION</scope>
</reference>